<evidence type="ECO:0000313" key="5">
    <source>
        <dbReference type="EMBL" id="KRN32244.1"/>
    </source>
</evidence>
<dbReference type="RefSeq" id="WP_236695791.1">
    <property type="nucleotide sequence ID" value="NZ_ATUU01000002.1"/>
</dbReference>
<dbReference type="STRING" id="1123500.GCA_000420365_00839"/>
<reference evidence="5 6" key="1">
    <citation type="journal article" date="2015" name="Genome Announc.">
        <title>Expanding the biotechnology potential of lactobacilli through comparative genomics of 213 strains and associated genera.</title>
        <authorList>
            <person name="Sun Z."/>
            <person name="Harris H.M."/>
            <person name="McCann A."/>
            <person name="Guo C."/>
            <person name="Argimon S."/>
            <person name="Zhang W."/>
            <person name="Yang X."/>
            <person name="Jeffery I.B."/>
            <person name="Cooney J.C."/>
            <person name="Kagawa T.F."/>
            <person name="Liu W."/>
            <person name="Song Y."/>
            <person name="Salvetti E."/>
            <person name="Wrobel A."/>
            <person name="Rasinkangas P."/>
            <person name="Parkhill J."/>
            <person name="Rea M.C."/>
            <person name="O'Sullivan O."/>
            <person name="Ritari J."/>
            <person name="Douillard F.P."/>
            <person name="Paul Ross R."/>
            <person name="Yang R."/>
            <person name="Briner A.E."/>
            <person name="Felis G.E."/>
            <person name="de Vos W.M."/>
            <person name="Barrangou R."/>
            <person name="Klaenhammer T.R."/>
            <person name="Caufield P.W."/>
            <person name="Cui Y."/>
            <person name="Zhang H."/>
            <person name="O'Toole P.W."/>
        </authorList>
    </citation>
    <scope>NUCLEOTIDE SEQUENCE [LARGE SCALE GENOMIC DNA]</scope>
    <source>
        <strain evidence="5 6">DSM 20190</strain>
    </source>
</reference>
<dbReference type="eggNOG" id="COG0406">
    <property type="taxonomic scope" value="Bacteria"/>
</dbReference>
<feature type="active site" description="Proton donor/acceptor" evidence="2">
    <location>
        <position position="90"/>
    </location>
</feature>
<name>A0A0R2G643_9LACO</name>
<dbReference type="SUPFAM" id="SSF53254">
    <property type="entry name" value="Phosphoglycerate mutase-like"/>
    <property type="match status" value="1"/>
</dbReference>
<keyword evidence="1" id="KW-0378">Hydrolase</keyword>
<dbReference type="GO" id="GO:0043456">
    <property type="term" value="P:regulation of pentose-phosphate shunt"/>
    <property type="evidence" value="ECO:0007669"/>
    <property type="project" value="TreeGrafter"/>
</dbReference>
<dbReference type="EMBL" id="JQAX01000002">
    <property type="protein sequence ID" value="KRN32244.1"/>
    <property type="molecule type" value="Genomic_DNA"/>
</dbReference>
<dbReference type="GO" id="GO:0005829">
    <property type="term" value="C:cytosol"/>
    <property type="evidence" value="ECO:0007669"/>
    <property type="project" value="TreeGrafter"/>
</dbReference>
<dbReference type="PANTHER" id="PTHR46517">
    <property type="entry name" value="FRUCTOSE-2,6-BISPHOSPHATASE TIGAR"/>
    <property type="match status" value="1"/>
</dbReference>
<proteinExistence type="predicted"/>
<dbReference type="InterPro" id="IPR013078">
    <property type="entry name" value="His_Pase_superF_clade-1"/>
</dbReference>
<evidence type="ECO:0000256" key="2">
    <source>
        <dbReference type="PIRSR" id="PIRSR613078-1"/>
    </source>
</evidence>
<evidence type="ECO:0000256" key="1">
    <source>
        <dbReference type="ARBA" id="ARBA00022801"/>
    </source>
</evidence>
<dbReference type="Proteomes" id="UP000051296">
    <property type="component" value="Unassembled WGS sequence"/>
</dbReference>
<sequence length="225" mass="25089">MSMTFNLYLVRHGETYLNKYDRMQGWSDAPLTTSGIEDAQAAGERLQGVQFAQAYSSDLSRARDTARAILEQNRASTGLTEPEQLAAFREVFFGGFEALKGPKVAAEVGQQLGLANIKSYGDLTTQLTMNGTMDAFKELDPYHDAEDADEFWTRVQAGFEYIRQHAQDGDNILLVAHGTLIRNLVSQYESDQAAEEKPVNGMISVWQVSDQDLSLKAYNDTTTIW</sequence>
<feature type="binding site" evidence="3">
    <location>
        <begin position="11"/>
        <end position="18"/>
    </location>
    <ligand>
        <name>substrate</name>
    </ligand>
</feature>
<comment type="caution">
    <text evidence="5">The sequence shown here is derived from an EMBL/GenBank/DDBJ whole genome shotgun (WGS) entry which is preliminary data.</text>
</comment>
<feature type="site" description="Transition state stabilizer" evidence="4">
    <location>
        <position position="177"/>
    </location>
</feature>
<gene>
    <name evidence="5" type="ORF">IV68_GL000595</name>
</gene>
<dbReference type="Pfam" id="PF00300">
    <property type="entry name" value="His_Phos_1"/>
    <property type="match status" value="1"/>
</dbReference>
<evidence type="ECO:0000256" key="3">
    <source>
        <dbReference type="PIRSR" id="PIRSR613078-2"/>
    </source>
</evidence>
<dbReference type="CDD" id="cd07067">
    <property type="entry name" value="HP_PGM_like"/>
    <property type="match status" value="1"/>
</dbReference>
<dbReference type="InterPro" id="IPR029033">
    <property type="entry name" value="His_PPase_superfam"/>
</dbReference>
<protein>
    <submittedName>
        <fullName evidence="5">Phosphoglycerate mutase</fullName>
    </submittedName>
</protein>
<keyword evidence="6" id="KW-1185">Reference proteome</keyword>
<dbReference type="AlphaFoldDB" id="A0A0R2G643"/>
<dbReference type="InParanoid" id="A0A0R2G643"/>
<organism evidence="5 6">
    <name type="scientific">Weissella halotolerans DSM 20190</name>
    <dbReference type="NCBI Taxonomy" id="1123500"/>
    <lineage>
        <taxon>Bacteria</taxon>
        <taxon>Bacillati</taxon>
        <taxon>Bacillota</taxon>
        <taxon>Bacilli</taxon>
        <taxon>Lactobacillales</taxon>
        <taxon>Lactobacillaceae</taxon>
        <taxon>Weissella</taxon>
    </lineage>
</organism>
<evidence type="ECO:0000256" key="4">
    <source>
        <dbReference type="PIRSR" id="PIRSR613078-3"/>
    </source>
</evidence>
<feature type="binding site" evidence="3">
    <location>
        <position position="61"/>
    </location>
    <ligand>
        <name>substrate</name>
    </ligand>
</feature>
<dbReference type="GO" id="GO:0045820">
    <property type="term" value="P:negative regulation of glycolytic process"/>
    <property type="evidence" value="ECO:0007669"/>
    <property type="project" value="TreeGrafter"/>
</dbReference>
<dbReference type="Gene3D" id="3.40.50.1240">
    <property type="entry name" value="Phosphoglycerate mutase-like"/>
    <property type="match status" value="1"/>
</dbReference>
<evidence type="ECO:0000313" key="6">
    <source>
        <dbReference type="Proteomes" id="UP000051296"/>
    </source>
</evidence>
<dbReference type="GO" id="GO:0004331">
    <property type="term" value="F:fructose-2,6-bisphosphate 2-phosphatase activity"/>
    <property type="evidence" value="ECO:0007669"/>
    <property type="project" value="TreeGrafter"/>
</dbReference>
<dbReference type="PATRIC" id="fig|1123500.6.peg.598"/>
<dbReference type="SMART" id="SM00855">
    <property type="entry name" value="PGAM"/>
    <property type="match status" value="1"/>
</dbReference>
<dbReference type="InterPro" id="IPR051695">
    <property type="entry name" value="Phosphoglycerate_Mutase"/>
</dbReference>
<feature type="active site" description="Tele-phosphohistidine intermediate" evidence="2">
    <location>
        <position position="12"/>
    </location>
</feature>
<dbReference type="PANTHER" id="PTHR46517:SF1">
    <property type="entry name" value="FRUCTOSE-2,6-BISPHOSPHATASE TIGAR"/>
    <property type="match status" value="1"/>
</dbReference>
<accession>A0A0R2G643</accession>